<feature type="compositionally biased region" description="Polar residues" evidence="3">
    <location>
        <begin position="117"/>
        <end position="130"/>
    </location>
</feature>
<feature type="compositionally biased region" description="Basic and acidic residues" evidence="3">
    <location>
        <begin position="576"/>
        <end position="589"/>
    </location>
</feature>
<accession>A0A822YCJ4</accession>
<feature type="region of interest" description="Disordered" evidence="3">
    <location>
        <begin position="677"/>
        <end position="701"/>
    </location>
</feature>
<dbReference type="PROSITE" id="PS51774">
    <property type="entry name" value="NAB"/>
    <property type="match status" value="1"/>
</dbReference>
<dbReference type="Pfam" id="PF07765">
    <property type="entry name" value="KIP1"/>
    <property type="match status" value="1"/>
</dbReference>
<sequence length="1004" mass="116007">MLQRAASNAYSWWWASHIRTKQSKWLEQNLQDMEEKVKGVLKLLEEQGDSFAKRAEMYYRKRPELINFVEEFFREYRALADRYDHICGELQNANNTLATVFPEQVQYEMEEDEDSASVKTSKPTKFPMNTQKERDQDPKPNVPEVPKFPKKETKTPPKLLKKKSQSKKTSTFTNTTTNSSSQMTKVQALEEIDKLQKGILALQTEKEFLMSSYENSLAKYWEIEKQITDTQEQVCRLQDEFGVAAVIEDDEARTLMTSTALKSCQETLNRLQQKHEKCSEETKVECQRINNAHEKLKTLRCQLLRNEINQQITEKEKESTGSSPNQNLEQEDGNLKQESVRDKIREHFDINSGTSLTVSEMAEKIDDLVNKVISLETAVSSQTALVQRLKSETDELQDHIRRLEEDKATRINDSNSLRDRLRELDAELRRIQDLNRNVEDQNNNLQTHFIEARCNLDHLSERLQNVKPDEEVEMTSSLQEVGSLLDVQPPKNLEEHEGVRTPAHGLMNSEDRTGVEGKTDEDRTDVKKKTEEVQSDSHQDKDVIQPKENNSVGHISEKNADKKEEETVQKLDPLQAEDHDINVESKKEATEEDDQPNWKELFLKGLEEREKTLLAEYTTLLQNYSELKKKLAELEKKNRDSQYEVTVQLRELKSDNAMKDEEIRSLRQKISFRRRGSDKYSNLGSKDFNESQKGKPHDGREVGATFESTKIPTMISGHQPATDLCEDKNVEAAEMTNKSIVTKTSETQPTEEDENEDIKMIVVDKPRSVSAIEEKFRGDIDELLEENLDFWLKFSSSVYQIQKFQTTIQDLKDELSKLKENKNQEGNTDTSRKSDARPIYKHLREIQAELTVWLEQNALLKDELQHRFTSLCNIQEEISRVAKECSENEEVEFTSYQAAKFHGEVLNMQQENNKVADELQAGLDRVRGLQLEIEKILSNSGRDFESSGAKKLQLQVKNPTNPSAIPLHSFIFGVKPKKQKQSIFSCMNPALHKQYRNLRAGFPM</sequence>
<dbReference type="Pfam" id="PF24918">
    <property type="entry name" value="NET2A_C"/>
    <property type="match status" value="1"/>
</dbReference>
<name>A0A822YCJ4_NELNU</name>
<dbReference type="InterPro" id="IPR011684">
    <property type="entry name" value="NAB"/>
</dbReference>
<dbReference type="InterPro" id="IPR056888">
    <property type="entry name" value="NET2A-D/KIP1-like_dom"/>
</dbReference>
<feature type="domain" description="NAB" evidence="4">
    <location>
        <begin position="10"/>
        <end position="90"/>
    </location>
</feature>
<gene>
    <name evidence="5" type="ORF">HUJ06_030709</name>
</gene>
<feature type="coiled-coil region" evidence="2">
    <location>
        <begin position="801"/>
        <end position="863"/>
    </location>
</feature>
<feature type="region of interest" description="Disordered" evidence="3">
    <location>
        <begin position="313"/>
        <end position="340"/>
    </location>
</feature>
<feature type="coiled-coil region" evidence="2">
    <location>
        <begin position="386"/>
        <end position="451"/>
    </location>
</feature>
<reference evidence="5 6" key="1">
    <citation type="journal article" date="2020" name="Mol. Biol. Evol.">
        <title>Distinct Expression and Methylation Patterns for Genes with Different Fates following a Single Whole-Genome Duplication in Flowering Plants.</title>
        <authorList>
            <person name="Shi T."/>
            <person name="Rahmani R.S."/>
            <person name="Gugger P.F."/>
            <person name="Wang M."/>
            <person name="Li H."/>
            <person name="Zhang Y."/>
            <person name="Li Z."/>
            <person name="Wang Q."/>
            <person name="Van de Peer Y."/>
            <person name="Marchal K."/>
            <person name="Chen J."/>
        </authorList>
    </citation>
    <scope>NUCLEOTIDE SEQUENCE [LARGE SCALE GENOMIC DNA]</scope>
    <source>
        <tissue evidence="5">Leaf</tissue>
    </source>
</reference>
<dbReference type="PANTHER" id="PTHR31631:SF0">
    <property type="entry name" value="PROTEIN NETWORKED 2D"/>
    <property type="match status" value="1"/>
</dbReference>
<proteinExistence type="predicted"/>
<evidence type="ECO:0000313" key="6">
    <source>
        <dbReference type="Proteomes" id="UP000607653"/>
    </source>
</evidence>
<dbReference type="AlphaFoldDB" id="A0A822YCJ4"/>
<feature type="compositionally biased region" description="Low complexity" evidence="3">
    <location>
        <begin position="167"/>
        <end position="181"/>
    </location>
</feature>
<dbReference type="PANTHER" id="PTHR31631">
    <property type="entry name" value="PROTEIN NETWORKED 2D"/>
    <property type="match status" value="1"/>
</dbReference>
<keyword evidence="1 2" id="KW-0175">Coiled coil</keyword>
<dbReference type="InterPro" id="IPR056889">
    <property type="entry name" value="NET2A-D/KIP1-like_C"/>
</dbReference>
<feature type="compositionally biased region" description="Basic and acidic residues" evidence="3">
    <location>
        <begin position="509"/>
        <end position="545"/>
    </location>
</feature>
<evidence type="ECO:0000259" key="4">
    <source>
        <dbReference type="PROSITE" id="PS51774"/>
    </source>
</evidence>
<dbReference type="Pfam" id="PF25014">
    <property type="entry name" value="NET2A"/>
    <property type="match status" value="1"/>
</dbReference>
<organism evidence="5 6">
    <name type="scientific">Nelumbo nucifera</name>
    <name type="common">Sacred lotus</name>
    <dbReference type="NCBI Taxonomy" id="4432"/>
    <lineage>
        <taxon>Eukaryota</taxon>
        <taxon>Viridiplantae</taxon>
        <taxon>Streptophyta</taxon>
        <taxon>Embryophyta</taxon>
        <taxon>Tracheophyta</taxon>
        <taxon>Spermatophyta</taxon>
        <taxon>Magnoliopsida</taxon>
        <taxon>Proteales</taxon>
        <taxon>Nelumbonaceae</taxon>
        <taxon>Nelumbo</taxon>
    </lineage>
</organism>
<dbReference type="EMBL" id="DUZY01000002">
    <property type="protein sequence ID" value="DAD29241.1"/>
    <property type="molecule type" value="Genomic_DNA"/>
</dbReference>
<evidence type="ECO:0000256" key="2">
    <source>
        <dbReference type="SAM" id="Coils"/>
    </source>
</evidence>
<feature type="compositionally biased region" description="Basic and acidic residues" evidence="3">
    <location>
        <begin position="687"/>
        <end position="701"/>
    </location>
</feature>
<evidence type="ECO:0000313" key="5">
    <source>
        <dbReference type="EMBL" id="DAD29241.1"/>
    </source>
</evidence>
<feature type="compositionally biased region" description="Basic and acidic residues" evidence="3">
    <location>
        <begin position="555"/>
        <end position="569"/>
    </location>
</feature>
<dbReference type="GO" id="GO:0003779">
    <property type="term" value="F:actin binding"/>
    <property type="evidence" value="ECO:0007669"/>
    <property type="project" value="InterPro"/>
</dbReference>
<keyword evidence="6" id="KW-1185">Reference proteome</keyword>
<feature type="region of interest" description="Disordered" evidence="3">
    <location>
        <begin position="108"/>
        <end position="181"/>
    </location>
</feature>
<evidence type="ECO:0000256" key="1">
    <source>
        <dbReference type="ARBA" id="ARBA00023054"/>
    </source>
</evidence>
<dbReference type="Proteomes" id="UP000607653">
    <property type="component" value="Unassembled WGS sequence"/>
</dbReference>
<feature type="coiled-coil region" evidence="2">
    <location>
        <begin position="603"/>
        <end position="669"/>
    </location>
</feature>
<comment type="caution">
    <text evidence="5">The sequence shown here is derived from an EMBL/GenBank/DDBJ whole genome shotgun (WGS) entry which is preliminary data.</text>
</comment>
<evidence type="ECO:0000256" key="3">
    <source>
        <dbReference type="SAM" id="MobiDB-lite"/>
    </source>
</evidence>
<feature type="region of interest" description="Disordered" evidence="3">
    <location>
        <begin position="495"/>
        <end position="595"/>
    </location>
</feature>
<protein>
    <recommendedName>
        <fullName evidence="4">NAB domain-containing protein</fullName>
    </recommendedName>
</protein>